<proteinExistence type="predicted"/>
<feature type="non-terminal residue" evidence="2">
    <location>
        <position position="94"/>
    </location>
</feature>
<feature type="region of interest" description="Disordered" evidence="1">
    <location>
        <begin position="54"/>
        <end position="94"/>
    </location>
</feature>
<evidence type="ECO:0000256" key="1">
    <source>
        <dbReference type="SAM" id="MobiDB-lite"/>
    </source>
</evidence>
<comment type="caution">
    <text evidence="2">The sequence shown here is derived from an EMBL/GenBank/DDBJ whole genome shotgun (WGS) entry which is preliminary data.</text>
</comment>
<dbReference type="AlphaFoldDB" id="A0A6S7G583"/>
<dbReference type="EMBL" id="CACRXK020001091">
    <property type="protein sequence ID" value="CAB3986915.1"/>
    <property type="molecule type" value="Genomic_DNA"/>
</dbReference>
<gene>
    <name evidence="2" type="ORF">PACLA_8A045495</name>
</gene>
<organism evidence="2 3">
    <name type="scientific">Paramuricea clavata</name>
    <name type="common">Red gorgonian</name>
    <name type="synonym">Violescent sea-whip</name>
    <dbReference type="NCBI Taxonomy" id="317549"/>
    <lineage>
        <taxon>Eukaryota</taxon>
        <taxon>Metazoa</taxon>
        <taxon>Cnidaria</taxon>
        <taxon>Anthozoa</taxon>
        <taxon>Octocorallia</taxon>
        <taxon>Malacalcyonacea</taxon>
        <taxon>Plexauridae</taxon>
        <taxon>Paramuricea</taxon>
    </lineage>
</organism>
<evidence type="ECO:0000313" key="2">
    <source>
        <dbReference type="EMBL" id="CAB3986915.1"/>
    </source>
</evidence>
<name>A0A6S7G583_PARCT</name>
<feature type="compositionally biased region" description="Polar residues" evidence="1">
    <location>
        <begin position="61"/>
        <end position="79"/>
    </location>
</feature>
<keyword evidence="3" id="KW-1185">Reference proteome</keyword>
<reference evidence="2" key="1">
    <citation type="submission" date="2020-04" db="EMBL/GenBank/DDBJ databases">
        <authorList>
            <person name="Alioto T."/>
            <person name="Alioto T."/>
            <person name="Gomez Garrido J."/>
        </authorList>
    </citation>
    <scope>NUCLEOTIDE SEQUENCE</scope>
    <source>
        <strain evidence="2">A484AB</strain>
    </source>
</reference>
<accession>A0A6S7G583</accession>
<evidence type="ECO:0000313" key="3">
    <source>
        <dbReference type="Proteomes" id="UP001152795"/>
    </source>
</evidence>
<feature type="non-terminal residue" evidence="2">
    <location>
        <position position="1"/>
    </location>
</feature>
<sequence length="94" mass="10756">QPGKKYSPLMRPFSKLCTSRNKQIQAEIKRSKQENYRSDGVATIDQSIRSLVSAKNKRDSCSSSKKGNRNPIFTRSELPSSLERIPRNNTYHIT</sequence>
<dbReference type="Proteomes" id="UP001152795">
    <property type="component" value="Unassembled WGS sequence"/>
</dbReference>
<protein>
    <submittedName>
        <fullName evidence="2">Uncharacterized protein</fullName>
    </submittedName>
</protein>